<evidence type="ECO:0000313" key="1">
    <source>
        <dbReference type="EMBL" id="RSU02047.1"/>
    </source>
</evidence>
<dbReference type="GO" id="GO:0003677">
    <property type="term" value="F:DNA binding"/>
    <property type="evidence" value="ECO:0007669"/>
    <property type="project" value="UniProtKB-KW"/>
</dbReference>
<organism evidence="1 2">
    <name type="scientific">Vagococcus fessus</name>
    <dbReference type="NCBI Taxonomy" id="120370"/>
    <lineage>
        <taxon>Bacteria</taxon>
        <taxon>Bacillati</taxon>
        <taxon>Bacillota</taxon>
        <taxon>Bacilli</taxon>
        <taxon>Lactobacillales</taxon>
        <taxon>Enterococcaceae</taxon>
        <taxon>Vagococcus</taxon>
    </lineage>
</organism>
<dbReference type="InterPro" id="IPR010434">
    <property type="entry name" value="DUF1033"/>
</dbReference>
<dbReference type="Pfam" id="PF06279">
    <property type="entry name" value="DUF1033"/>
    <property type="match status" value="1"/>
</dbReference>
<accession>A0A430A5G2</accession>
<keyword evidence="2" id="KW-1185">Reference proteome</keyword>
<dbReference type="EMBL" id="NGJY01000004">
    <property type="protein sequence ID" value="RSU02047.1"/>
    <property type="molecule type" value="Genomic_DNA"/>
</dbReference>
<dbReference type="Proteomes" id="UP000287101">
    <property type="component" value="Unassembled WGS sequence"/>
</dbReference>
<dbReference type="OrthoDB" id="2389779at2"/>
<gene>
    <name evidence="1" type="ORF">CBF31_09810</name>
</gene>
<sequence>MYQVISIYGENEPWWFFEDWELDIVEEEVFETLEEAKECYLKKFTHYHREYSMIRDKEDYLVAFWNEGELRYCDDCDEDLQLYKGLMLLKDCKKLSDAGKEQDETVNYRRKAKCCKRPGQSIGSNSEE</sequence>
<comment type="caution">
    <text evidence="1">The sequence shown here is derived from an EMBL/GenBank/DDBJ whole genome shotgun (WGS) entry which is preliminary data.</text>
</comment>
<keyword evidence="1" id="KW-0238">DNA-binding</keyword>
<dbReference type="RefSeq" id="WP_126832546.1">
    <property type="nucleotide sequence ID" value="NZ_CBCRYB010000005.1"/>
</dbReference>
<proteinExistence type="predicted"/>
<protein>
    <submittedName>
        <fullName evidence="1">DNA-binding protein</fullName>
    </submittedName>
</protein>
<name>A0A430A5G2_9ENTE</name>
<dbReference type="AlphaFoldDB" id="A0A430A5G2"/>
<reference evidence="1 2" key="1">
    <citation type="submission" date="2017-05" db="EMBL/GenBank/DDBJ databases">
        <title>Vagococcus spp. assemblies.</title>
        <authorList>
            <person name="Gulvik C.A."/>
        </authorList>
    </citation>
    <scope>NUCLEOTIDE SEQUENCE [LARGE SCALE GENOMIC DNA]</scope>
    <source>
        <strain evidence="1 2">CCUG 41755</strain>
    </source>
</reference>
<evidence type="ECO:0000313" key="2">
    <source>
        <dbReference type="Proteomes" id="UP000287101"/>
    </source>
</evidence>